<dbReference type="FunFam" id="1.20.1740.10:FF:000001">
    <property type="entry name" value="Amino acid permease"/>
    <property type="match status" value="1"/>
</dbReference>
<feature type="transmembrane region" description="Helical" evidence="11">
    <location>
        <begin position="452"/>
        <end position="470"/>
    </location>
</feature>
<evidence type="ECO:0000256" key="10">
    <source>
        <dbReference type="SAM" id="MobiDB-lite"/>
    </source>
</evidence>
<evidence type="ECO:0000256" key="6">
    <source>
        <dbReference type="ARBA" id="ARBA00022692"/>
    </source>
</evidence>
<evidence type="ECO:0000259" key="12">
    <source>
        <dbReference type="Pfam" id="PF00324"/>
    </source>
</evidence>
<dbReference type="Gene3D" id="1.20.1740.10">
    <property type="entry name" value="Amino acid/polyamine transporter I"/>
    <property type="match status" value="1"/>
</dbReference>
<evidence type="ECO:0000313" key="14">
    <source>
        <dbReference type="Proteomes" id="UP000215332"/>
    </source>
</evidence>
<proteinExistence type="inferred from homology"/>
<dbReference type="GO" id="GO:0006865">
    <property type="term" value="P:amino acid transport"/>
    <property type="evidence" value="ECO:0007669"/>
    <property type="project" value="UniProtKB-KW"/>
</dbReference>
<evidence type="ECO:0000256" key="1">
    <source>
        <dbReference type="ARBA" id="ARBA00004429"/>
    </source>
</evidence>
<keyword evidence="8 11" id="KW-1133">Transmembrane helix</keyword>
<feature type="transmembrane region" description="Helical" evidence="11">
    <location>
        <begin position="288"/>
        <end position="307"/>
    </location>
</feature>
<comment type="similarity">
    <text evidence="2">Belongs to the amino acid-polyamine-organocation (APC) superfamily. Amino acid transporter (AAT) (TC 2.A.3.1) family.</text>
</comment>
<accession>A0A239WC44</accession>
<evidence type="ECO:0000256" key="11">
    <source>
        <dbReference type="SAM" id="Phobius"/>
    </source>
</evidence>
<keyword evidence="6 11" id="KW-0812">Transmembrane</keyword>
<keyword evidence="9 11" id="KW-0472">Membrane</keyword>
<dbReference type="eggNOG" id="COG1113">
    <property type="taxonomic scope" value="Bacteria"/>
</dbReference>
<feature type="transmembrane region" description="Helical" evidence="11">
    <location>
        <begin position="174"/>
        <end position="193"/>
    </location>
</feature>
<evidence type="ECO:0000313" key="13">
    <source>
        <dbReference type="EMBL" id="SNV31779.1"/>
    </source>
</evidence>
<dbReference type="GO" id="GO:0005886">
    <property type="term" value="C:plasma membrane"/>
    <property type="evidence" value="ECO:0007669"/>
    <property type="project" value="UniProtKB-SubCell"/>
</dbReference>
<evidence type="ECO:0000256" key="3">
    <source>
        <dbReference type="ARBA" id="ARBA00022448"/>
    </source>
</evidence>
<dbReference type="PANTHER" id="PTHR43495">
    <property type="entry name" value="GABA PERMEASE"/>
    <property type="match status" value="1"/>
</dbReference>
<dbReference type="InterPro" id="IPR004840">
    <property type="entry name" value="Amino_acid_permease_CS"/>
</dbReference>
<dbReference type="Pfam" id="PF00324">
    <property type="entry name" value="AA_permease"/>
    <property type="match status" value="1"/>
</dbReference>
<protein>
    <submittedName>
        <fullName evidence="13">General aromatic amino acid permease</fullName>
    </submittedName>
</protein>
<keyword evidence="5" id="KW-0997">Cell inner membrane</keyword>
<evidence type="ECO:0000256" key="2">
    <source>
        <dbReference type="ARBA" id="ARBA00008583"/>
    </source>
</evidence>
<feature type="compositionally biased region" description="Pro residues" evidence="10">
    <location>
        <begin position="1"/>
        <end position="10"/>
    </location>
</feature>
<evidence type="ECO:0000256" key="5">
    <source>
        <dbReference type="ARBA" id="ARBA00022519"/>
    </source>
</evidence>
<feature type="transmembrane region" description="Helical" evidence="11">
    <location>
        <begin position="90"/>
        <end position="109"/>
    </location>
</feature>
<feature type="region of interest" description="Disordered" evidence="10">
    <location>
        <begin position="1"/>
        <end position="57"/>
    </location>
</feature>
<dbReference type="KEGG" id="cgrn:4412665_00672"/>
<reference evidence="13 14" key="1">
    <citation type="submission" date="2017-06" db="EMBL/GenBank/DDBJ databases">
        <authorList>
            <consortium name="Pathogen Informatics"/>
        </authorList>
    </citation>
    <scope>NUCLEOTIDE SEQUENCE [LARGE SCALE GENOMIC DNA]</scope>
    <source>
        <strain evidence="13 14">NCTC11865</strain>
    </source>
</reference>
<keyword evidence="4" id="KW-1003">Cell membrane</keyword>
<dbReference type="GO" id="GO:0055085">
    <property type="term" value="P:transmembrane transport"/>
    <property type="evidence" value="ECO:0007669"/>
    <property type="project" value="InterPro"/>
</dbReference>
<feature type="transmembrane region" description="Helical" evidence="11">
    <location>
        <begin position="407"/>
        <end position="431"/>
    </location>
</feature>
<keyword evidence="3" id="KW-0813">Transport</keyword>
<dbReference type="PROSITE" id="PS00218">
    <property type="entry name" value="AMINO_ACID_PERMEASE_1"/>
    <property type="match status" value="1"/>
</dbReference>
<name>A0A239WC44_9ACTN</name>
<evidence type="ECO:0000256" key="4">
    <source>
        <dbReference type="ARBA" id="ARBA00022475"/>
    </source>
</evidence>
<sequence length="509" mass="53887">MSNTAPPPDPEVAKASTAESCSSKDVRLPRQAATDLPESEDGAPAAQAPGESDGSGLNRGLRNRHIQLIALGGAIGTGLFYGAADSIGAAGPAILVCYLIGGAVIYLIMRALGEMSVHRPTSGAFSEYAHDYWGELPGFVSGWNYWFNYIAVSMAELSVVGIYVNYWFPSVPSWLSAAVLLVVVTVINLLHVRAYGEFEFWFAIVKVVAIIAMVLLGAWVIVIGAPSAAPTGVANLWNDGGFFPTGISGVALGFVVVMFSFGGVELIGITAGEATDPRRSIPKAINQVVYRILLFYIAALFVIVSIVPWRSIDGRSSPFVQIFDSVGIPAAGTILNIVVLTAAVSAYNSGLYSNGRMLHSLAHQGNAPAVLGRTSRSGSPWVAVLVSSAMTALAVVLVAVLPDQAFGYIMSIALAAGIINWTMIVITQMRFRRRIDPRTRAGLTFTMPGAPVTNWIVLAMLAVTVVIMLTSPTYRIAILVGVIWLAILIAAGRLTHRDVDSHDAVGGQS</sequence>
<feature type="transmembrane region" description="Helical" evidence="11">
    <location>
        <begin position="381"/>
        <end position="401"/>
    </location>
</feature>
<dbReference type="EMBL" id="LT906441">
    <property type="protein sequence ID" value="SNV31779.1"/>
    <property type="molecule type" value="Genomic_DNA"/>
</dbReference>
<dbReference type="InterPro" id="IPR004841">
    <property type="entry name" value="AA-permease/SLC12A_dom"/>
</dbReference>
<gene>
    <name evidence="13" type="primary">aroP_2</name>
    <name evidence="13" type="ORF">SAMEA4412665_00672</name>
</gene>
<evidence type="ECO:0000256" key="9">
    <source>
        <dbReference type="ARBA" id="ARBA00023136"/>
    </source>
</evidence>
<feature type="transmembrane region" description="Helical" evidence="11">
    <location>
        <begin position="476"/>
        <end position="494"/>
    </location>
</feature>
<feature type="transmembrane region" description="Helical" evidence="11">
    <location>
        <begin position="200"/>
        <end position="222"/>
    </location>
</feature>
<feature type="transmembrane region" description="Helical" evidence="11">
    <location>
        <begin position="66"/>
        <end position="84"/>
    </location>
</feature>
<feature type="transmembrane region" description="Helical" evidence="11">
    <location>
        <begin position="242"/>
        <end position="267"/>
    </location>
</feature>
<organism evidence="13 14">
    <name type="scientific">Cutibacterium granulosum</name>
    <dbReference type="NCBI Taxonomy" id="33011"/>
    <lineage>
        <taxon>Bacteria</taxon>
        <taxon>Bacillati</taxon>
        <taxon>Actinomycetota</taxon>
        <taxon>Actinomycetes</taxon>
        <taxon>Propionibacteriales</taxon>
        <taxon>Propionibacteriaceae</taxon>
        <taxon>Cutibacterium</taxon>
    </lineage>
</organism>
<feature type="transmembrane region" description="Helical" evidence="11">
    <location>
        <begin position="327"/>
        <end position="347"/>
    </location>
</feature>
<comment type="subcellular location">
    <subcellularLocation>
        <location evidence="1">Cell inner membrane</location>
        <topology evidence="1">Multi-pass membrane protein</topology>
    </subcellularLocation>
</comment>
<feature type="domain" description="Amino acid permease/ SLC12A" evidence="12">
    <location>
        <begin position="65"/>
        <end position="489"/>
    </location>
</feature>
<dbReference type="Proteomes" id="UP000215332">
    <property type="component" value="Chromosome 1"/>
</dbReference>
<feature type="transmembrane region" description="Helical" evidence="11">
    <location>
        <begin position="146"/>
        <end position="168"/>
    </location>
</feature>
<dbReference type="AlphaFoldDB" id="A0A239WC44"/>
<dbReference type="PANTHER" id="PTHR43495:SF4">
    <property type="entry name" value="AROMATIC AMINO ACID TRANSPORT PROTEIN AROP"/>
    <property type="match status" value="1"/>
</dbReference>
<dbReference type="RefSeq" id="WP_095141071.1">
    <property type="nucleotide sequence ID" value="NZ_LT906441.1"/>
</dbReference>
<evidence type="ECO:0000256" key="7">
    <source>
        <dbReference type="ARBA" id="ARBA00022970"/>
    </source>
</evidence>
<dbReference type="PIRSF" id="PIRSF006060">
    <property type="entry name" value="AA_transporter"/>
    <property type="match status" value="1"/>
</dbReference>
<keyword evidence="7" id="KW-0029">Amino-acid transport</keyword>
<evidence type="ECO:0000256" key="8">
    <source>
        <dbReference type="ARBA" id="ARBA00022989"/>
    </source>
</evidence>